<comment type="caution">
    <text evidence="2">The sequence shown here is derived from an EMBL/GenBank/DDBJ whole genome shotgun (WGS) entry which is preliminary data.</text>
</comment>
<reference evidence="2" key="1">
    <citation type="submission" date="2021-12" db="EMBL/GenBank/DDBJ databases">
        <title>Draft genome sequence of Corynebacterium ammoniagenes strain T-723.</title>
        <authorList>
            <person name="Matsuzawa M."/>
            <person name="Hiratani M."/>
            <person name="Abe I."/>
            <person name="Tsuji Y."/>
            <person name="Nakamura J."/>
        </authorList>
    </citation>
    <scope>NUCLEOTIDE SEQUENCE</scope>
    <source>
        <strain evidence="2">T-723</strain>
    </source>
</reference>
<accession>A0AAV5G2Q4</accession>
<evidence type="ECO:0000313" key="3">
    <source>
        <dbReference type="Proteomes" id="UP001054925"/>
    </source>
</evidence>
<feature type="chain" id="PRO_5044022778" evidence="1">
    <location>
        <begin position="25"/>
        <end position="39"/>
    </location>
</feature>
<proteinExistence type="predicted"/>
<organism evidence="2 3">
    <name type="scientific">Corynebacterium ammoniagenes</name>
    <name type="common">Brevibacterium ammoniagenes</name>
    <dbReference type="NCBI Taxonomy" id="1697"/>
    <lineage>
        <taxon>Bacteria</taxon>
        <taxon>Bacillati</taxon>
        <taxon>Actinomycetota</taxon>
        <taxon>Actinomycetes</taxon>
        <taxon>Mycobacteriales</taxon>
        <taxon>Corynebacteriaceae</taxon>
        <taxon>Corynebacterium</taxon>
    </lineage>
</organism>
<keyword evidence="1" id="KW-0732">Signal</keyword>
<evidence type="ECO:0000313" key="2">
    <source>
        <dbReference type="EMBL" id="GJN43059.1"/>
    </source>
</evidence>
<dbReference type="AlphaFoldDB" id="A0AAV5G2Q4"/>
<dbReference type="Proteomes" id="UP001054925">
    <property type="component" value="Unassembled WGS sequence"/>
</dbReference>
<evidence type="ECO:0000256" key="1">
    <source>
        <dbReference type="SAM" id="SignalP"/>
    </source>
</evidence>
<sequence length="39" mass="3830">MRKKIGSIALAGALAASIAAPAPAMVVENTSVEYAGTVV</sequence>
<protein>
    <submittedName>
        <fullName evidence="2">Uncharacterized protein</fullName>
    </submittedName>
</protein>
<dbReference type="EMBL" id="BQKK01000003">
    <property type="protein sequence ID" value="GJN43059.1"/>
    <property type="molecule type" value="Genomic_DNA"/>
</dbReference>
<feature type="signal peptide" evidence="1">
    <location>
        <begin position="1"/>
        <end position="24"/>
    </location>
</feature>
<gene>
    <name evidence="2" type="ORF">CAT723_15380</name>
</gene>
<name>A0AAV5G2Q4_CORAM</name>